<organism evidence="5 6">
    <name type="scientific">Nonomuraea spiralis</name>
    <dbReference type="NCBI Taxonomy" id="46182"/>
    <lineage>
        <taxon>Bacteria</taxon>
        <taxon>Bacillati</taxon>
        <taxon>Actinomycetota</taxon>
        <taxon>Actinomycetes</taxon>
        <taxon>Streptosporangiales</taxon>
        <taxon>Streptosporangiaceae</taxon>
        <taxon>Nonomuraea</taxon>
    </lineage>
</organism>
<evidence type="ECO:0000313" key="5">
    <source>
        <dbReference type="EMBL" id="MFB9203939.1"/>
    </source>
</evidence>
<feature type="region of interest" description="Disordered" evidence="2">
    <location>
        <begin position="250"/>
        <end position="325"/>
    </location>
</feature>
<evidence type="ECO:0000259" key="4">
    <source>
        <dbReference type="Pfam" id="PF01551"/>
    </source>
</evidence>
<keyword evidence="1" id="KW-0732">Signal</keyword>
<dbReference type="PANTHER" id="PTHR21666:SF289">
    <property type="entry name" value="L-ALA--D-GLU ENDOPEPTIDASE"/>
    <property type="match status" value="1"/>
</dbReference>
<feature type="compositionally biased region" description="Polar residues" evidence="2">
    <location>
        <begin position="280"/>
        <end position="291"/>
    </location>
</feature>
<feature type="region of interest" description="Disordered" evidence="2">
    <location>
        <begin position="364"/>
        <end position="400"/>
    </location>
</feature>
<evidence type="ECO:0000256" key="3">
    <source>
        <dbReference type="SAM" id="Phobius"/>
    </source>
</evidence>
<feature type="domain" description="M23ase beta-sheet core" evidence="4">
    <location>
        <begin position="43"/>
        <end position="136"/>
    </location>
</feature>
<sequence length="400" mass="42254">MLTAVVILAAPAKAAPPTWRWPLDGNPRILRRFAPPPAPWLAGHRGVDLAAPAEVPVLAAGPGTIRYAGSVGGRGVVTIDHPGGLRTTYLPVTASVKPGQPITMGDPLGVVQAIQGHCQESCLHWGLLQSSRYLDPLLLLGRALIRLLPLWPTPANPLITPLPHPLTHPNSSQATLIPPSEGSDLITSPPPLTTVGLPNLSTTFPRPNLSALLRPYLSAPLRPYLPNPRYSPPPAAHLLPPPALLVPLPPSLLTVSQPQPPPSKPQAPPPSAISPPLQALTPSNQRSQPSAITPETTTSTPQTTPGKRPLHPASAPTPNRQHTPATPLSSVIQLLTHAASTPTAPAIGLGTLLGVALLITALRRHRRPRKKPLSPRRGQHRKPQKPEGAHKRRNAPNSAP</sequence>
<dbReference type="SUPFAM" id="SSF51261">
    <property type="entry name" value="Duplicated hybrid motif"/>
    <property type="match status" value="1"/>
</dbReference>
<dbReference type="Gene3D" id="2.70.70.10">
    <property type="entry name" value="Glucose Permease (Domain IIA)"/>
    <property type="match status" value="1"/>
</dbReference>
<dbReference type="InterPro" id="IPR011055">
    <property type="entry name" value="Dup_hybrid_motif"/>
</dbReference>
<keyword evidence="5" id="KW-0378">Hydrolase</keyword>
<feature type="compositionally biased region" description="Pro residues" evidence="2">
    <location>
        <begin position="258"/>
        <end position="273"/>
    </location>
</feature>
<dbReference type="CDD" id="cd12797">
    <property type="entry name" value="M23_peptidase"/>
    <property type="match status" value="1"/>
</dbReference>
<evidence type="ECO:0000256" key="2">
    <source>
        <dbReference type="SAM" id="MobiDB-lite"/>
    </source>
</evidence>
<protein>
    <submittedName>
        <fullName evidence="5">M23 family metallopeptidase</fullName>
        <ecNumber evidence="5">3.4.24.-</ecNumber>
    </submittedName>
</protein>
<dbReference type="GO" id="GO:0016787">
    <property type="term" value="F:hydrolase activity"/>
    <property type="evidence" value="ECO:0007669"/>
    <property type="project" value="UniProtKB-KW"/>
</dbReference>
<feature type="compositionally biased region" description="Polar residues" evidence="2">
    <location>
        <begin position="316"/>
        <end position="325"/>
    </location>
</feature>
<accession>A0ABV5IJM7</accession>
<proteinExistence type="predicted"/>
<keyword evidence="6" id="KW-1185">Reference proteome</keyword>
<feature type="compositionally biased region" description="Basic residues" evidence="2">
    <location>
        <begin position="364"/>
        <end position="383"/>
    </location>
</feature>
<evidence type="ECO:0000256" key="1">
    <source>
        <dbReference type="ARBA" id="ARBA00022729"/>
    </source>
</evidence>
<comment type="caution">
    <text evidence="5">The sequence shown here is derived from an EMBL/GenBank/DDBJ whole genome shotgun (WGS) entry which is preliminary data.</text>
</comment>
<keyword evidence="3" id="KW-0472">Membrane</keyword>
<evidence type="ECO:0000313" key="6">
    <source>
        <dbReference type="Proteomes" id="UP001589647"/>
    </source>
</evidence>
<feature type="transmembrane region" description="Helical" evidence="3">
    <location>
        <begin position="343"/>
        <end position="362"/>
    </location>
</feature>
<dbReference type="InterPro" id="IPR050570">
    <property type="entry name" value="Cell_wall_metabolism_enzyme"/>
</dbReference>
<dbReference type="Pfam" id="PF01551">
    <property type="entry name" value="Peptidase_M23"/>
    <property type="match status" value="1"/>
</dbReference>
<keyword evidence="3" id="KW-1133">Transmembrane helix</keyword>
<dbReference type="Proteomes" id="UP001589647">
    <property type="component" value="Unassembled WGS sequence"/>
</dbReference>
<keyword evidence="3" id="KW-0812">Transmembrane</keyword>
<reference evidence="5 6" key="1">
    <citation type="submission" date="2024-09" db="EMBL/GenBank/DDBJ databases">
        <authorList>
            <person name="Sun Q."/>
            <person name="Mori K."/>
        </authorList>
    </citation>
    <scope>NUCLEOTIDE SEQUENCE [LARGE SCALE GENOMIC DNA]</scope>
    <source>
        <strain evidence="5 6">CCM 3426</strain>
    </source>
</reference>
<name>A0ABV5IJM7_9ACTN</name>
<gene>
    <name evidence="5" type="ORF">ACFFV7_22295</name>
</gene>
<dbReference type="PANTHER" id="PTHR21666">
    <property type="entry name" value="PEPTIDASE-RELATED"/>
    <property type="match status" value="1"/>
</dbReference>
<dbReference type="EC" id="3.4.24.-" evidence="5"/>
<dbReference type="EMBL" id="JBHMEI010000016">
    <property type="protein sequence ID" value="MFB9203939.1"/>
    <property type="molecule type" value="Genomic_DNA"/>
</dbReference>
<dbReference type="InterPro" id="IPR016047">
    <property type="entry name" value="M23ase_b-sheet_dom"/>
</dbReference>
<feature type="compositionally biased region" description="Low complexity" evidence="2">
    <location>
        <begin position="293"/>
        <end position="305"/>
    </location>
</feature>
<feature type="region of interest" description="Disordered" evidence="2">
    <location>
        <begin position="165"/>
        <end position="201"/>
    </location>
</feature>
<dbReference type="RefSeq" id="WP_379478613.1">
    <property type="nucleotide sequence ID" value="NZ_BMRC01000008.1"/>
</dbReference>